<sequence>MGIGKRSIRATLIEDGFNCTPGEWKPKCSPCPPGSFGDSVNGCLPCPAGIFFYVYSGGFYQDDFGRLKCKICNNGTFVNHPEGKSIDTCELCPEGTNLTRHAGHRACFCKMNYSRTDRFEGCSLCLEKGLNCSQDYKSLQTGYYWNWSFPGANAVAYSNFVLHLQNDALQFNASSKQYTYKIPKVHECPQRHSCENQGSSTAENITGNCKYGYRGWLCSKCQSRFYSILNICLPCPDKVWIILELIAILLIGIGLYVFILWQNRRHEKSNRNKRSLVDRISSQMKIVLGFYQVVGELFESFHDITWVGPLKLLGELIALLKVNVLRVIIRPHCYSEKLKINAKIQFIISLSFPLVMFVCFVSFYHIWKLYLKYRFRNATIHVCEKLKNLREKLYTYFLLLLFITYPPTCDVIFRLYPGACKTFYIYEKDTTVNITLLRSDFDLDCEKLKNYQIFAYVATVIYVVLFPFVLLLLLRKYRIKILYNEFDDGNSNSTEDQPENTVSERSHLINDKSEESDFPIWIKFLCENYKPRFWYWEIIELARKVTQTVLVTLLGIENAHTKLLTIGISVLFLTLHAKLSPMTSHFEQRLQMFSLTAIFINVLIASVPIPQDYQAPVSTILILMNMIIFWL</sequence>
<feature type="transmembrane region" description="Helical" evidence="1">
    <location>
        <begin position="613"/>
        <end position="630"/>
    </location>
</feature>
<dbReference type="InterPro" id="IPR009030">
    <property type="entry name" value="Growth_fac_rcpt_cys_sf"/>
</dbReference>
<feature type="transmembrane region" description="Helical" evidence="1">
    <location>
        <begin position="239"/>
        <end position="261"/>
    </location>
</feature>
<accession>A0A9Q1CQT3</accession>
<proteinExistence type="predicted"/>
<evidence type="ECO:0008006" key="4">
    <source>
        <dbReference type="Google" id="ProtNLM"/>
    </source>
</evidence>
<name>A0A9Q1CQT3_HOLLE</name>
<dbReference type="PANTHER" id="PTHR11319:SF35">
    <property type="entry name" value="OUTER MEMBRANE PROTEIN PMPC-RELATED"/>
    <property type="match status" value="1"/>
</dbReference>
<evidence type="ECO:0000313" key="2">
    <source>
        <dbReference type="EMBL" id="KAJ8049371.1"/>
    </source>
</evidence>
<feature type="transmembrane region" description="Helical" evidence="1">
    <location>
        <begin position="346"/>
        <end position="367"/>
    </location>
</feature>
<comment type="caution">
    <text evidence="2">The sequence shown here is derived from an EMBL/GenBank/DDBJ whole genome shotgun (WGS) entry which is preliminary data.</text>
</comment>
<reference evidence="2" key="1">
    <citation type="submission" date="2021-10" db="EMBL/GenBank/DDBJ databases">
        <title>Tropical sea cucumber genome reveals ecological adaptation and Cuvierian tubules defense mechanism.</title>
        <authorList>
            <person name="Chen T."/>
        </authorList>
    </citation>
    <scope>NUCLEOTIDE SEQUENCE</scope>
    <source>
        <strain evidence="2">Nanhai2018</strain>
        <tissue evidence="2">Muscle</tissue>
    </source>
</reference>
<dbReference type="AlphaFoldDB" id="A0A9Q1CQT3"/>
<keyword evidence="1" id="KW-0472">Membrane</keyword>
<dbReference type="SUPFAM" id="SSF57184">
    <property type="entry name" value="Growth factor receptor domain"/>
    <property type="match status" value="1"/>
</dbReference>
<evidence type="ECO:0000256" key="1">
    <source>
        <dbReference type="SAM" id="Phobius"/>
    </source>
</evidence>
<dbReference type="Proteomes" id="UP001152320">
    <property type="component" value="Chromosome 1"/>
</dbReference>
<keyword evidence="1" id="KW-0812">Transmembrane</keyword>
<organism evidence="2 3">
    <name type="scientific">Holothuria leucospilota</name>
    <name type="common">Black long sea cucumber</name>
    <name type="synonym">Mertensiothuria leucospilota</name>
    <dbReference type="NCBI Taxonomy" id="206669"/>
    <lineage>
        <taxon>Eukaryota</taxon>
        <taxon>Metazoa</taxon>
        <taxon>Echinodermata</taxon>
        <taxon>Eleutherozoa</taxon>
        <taxon>Echinozoa</taxon>
        <taxon>Holothuroidea</taxon>
        <taxon>Aspidochirotacea</taxon>
        <taxon>Aspidochirotida</taxon>
        <taxon>Holothuriidae</taxon>
        <taxon>Holothuria</taxon>
    </lineage>
</organism>
<dbReference type="PANTHER" id="PTHR11319">
    <property type="entry name" value="G PROTEIN-COUPLED RECEPTOR-RELATED"/>
    <property type="match status" value="1"/>
</dbReference>
<evidence type="ECO:0000313" key="3">
    <source>
        <dbReference type="Proteomes" id="UP001152320"/>
    </source>
</evidence>
<dbReference type="EMBL" id="JAIZAY010000001">
    <property type="protein sequence ID" value="KAJ8049371.1"/>
    <property type="molecule type" value="Genomic_DNA"/>
</dbReference>
<feature type="transmembrane region" description="Helical" evidence="1">
    <location>
        <begin position="590"/>
        <end position="607"/>
    </location>
</feature>
<feature type="transmembrane region" description="Helical" evidence="1">
    <location>
        <begin position="453"/>
        <end position="474"/>
    </location>
</feature>
<gene>
    <name evidence="2" type="ORF">HOLleu_02087</name>
</gene>
<dbReference type="OrthoDB" id="439917at2759"/>
<keyword evidence="1" id="KW-1133">Transmembrane helix</keyword>
<keyword evidence="3" id="KW-1185">Reference proteome</keyword>
<protein>
    <recommendedName>
        <fullName evidence="4">Tyrosine-protein kinase ephrin type A/B receptor-like domain-containing protein</fullName>
    </recommendedName>
</protein>